<dbReference type="Pfam" id="PF03450">
    <property type="entry name" value="CO_deh_flav_C"/>
    <property type="match status" value="1"/>
</dbReference>
<dbReference type="SMART" id="SM01092">
    <property type="entry name" value="CO_deh_flav_C"/>
    <property type="match status" value="1"/>
</dbReference>
<keyword evidence="3" id="KW-0560">Oxidoreductase</keyword>
<dbReference type="RefSeq" id="WP_135546035.1">
    <property type="nucleotide sequence ID" value="NZ_SPQQ01000003.1"/>
</dbReference>
<dbReference type="OrthoDB" id="9789842at2"/>
<dbReference type="FunFam" id="3.30.465.10:FF:000017">
    <property type="entry name" value="Xanthine dehydrogenase, FAD binding subunit"/>
    <property type="match status" value="1"/>
</dbReference>
<protein>
    <submittedName>
        <fullName evidence="5">Xanthine dehydrogenase family protein subunit M</fullName>
    </submittedName>
</protein>
<reference evidence="5 6" key="1">
    <citation type="submission" date="2019-03" db="EMBL/GenBank/DDBJ databases">
        <title>Draft Genome Sequence of Desulfosporosinus fructosivorans Strain 63.6F, Isolated from Marine Sediment in the Baltic Sea.</title>
        <authorList>
            <person name="Hausmann B."/>
            <person name="Vandieken V."/>
            <person name="Pjevac P."/>
            <person name="Schreck K."/>
            <person name="Herbold C.W."/>
            <person name="Loy A."/>
        </authorList>
    </citation>
    <scope>NUCLEOTIDE SEQUENCE [LARGE SCALE GENOMIC DNA]</scope>
    <source>
        <strain evidence="5 6">63.6F</strain>
    </source>
</reference>
<sequence length="291" mass="30703">MAKLNEYFQPQSLSVALELFGDSNRILRPLAGGTDLVPAMSKGEIKADGLVDLSKIPEIRGISIDGNEVKIGSTTTFTRIETSPIIRAKALLLSEAASLVGSPQIRNSGTVGGNIANASPAADTVTALVTLDAVATVESINGSRRVLVSDLLCGVGKTNIQPQEIITHITFKIPPIGSKTGFIKLGRRKALAIARMNLAIIITVDDGEISFARVGLGAVGPNPRRFTVLEDSLLGQTPSESLVDRFACEAEREVTNVLGSRASAGYKCEAVKGLARDLLSRLISESRQGVV</sequence>
<dbReference type="InterPro" id="IPR005107">
    <property type="entry name" value="CO_DH_flav_C"/>
</dbReference>
<dbReference type="InterPro" id="IPR016167">
    <property type="entry name" value="FAD-bd_PCMH_sub1"/>
</dbReference>
<evidence type="ECO:0000313" key="6">
    <source>
        <dbReference type="Proteomes" id="UP000298460"/>
    </source>
</evidence>
<dbReference type="Gene3D" id="3.30.390.50">
    <property type="entry name" value="CO dehydrogenase flavoprotein, C-terminal domain"/>
    <property type="match status" value="1"/>
</dbReference>
<dbReference type="InterPro" id="IPR016169">
    <property type="entry name" value="FAD-bd_PCMH_sub2"/>
</dbReference>
<accession>A0A4Z0R4T0</accession>
<organism evidence="5 6">
    <name type="scientific">Desulfosporosinus fructosivorans</name>
    <dbReference type="NCBI Taxonomy" id="2018669"/>
    <lineage>
        <taxon>Bacteria</taxon>
        <taxon>Bacillati</taxon>
        <taxon>Bacillota</taxon>
        <taxon>Clostridia</taxon>
        <taxon>Eubacteriales</taxon>
        <taxon>Desulfitobacteriaceae</taxon>
        <taxon>Desulfosporosinus</taxon>
    </lineage>
</organism>
<feature type="domain" description="FAD-binding PCMH-type" evidence="4">
    <location>
        <begin position="1"/>
        <end position="176"/>
    </location>
</feature>
<evidence type="ECO:0000259" key="4">
    <source>
        <dbReference type="PROSITE" id="PS51387"/>
    </source>
</evidence>
<dbReference type="InterPro" id="IPR002346">
    <property type="entry name" value="Mopterin_DH_FAD-bd"/>
</dbReference>
<dbReference type="GO" id="GO:0016491">
    <property type="term" value="F:oxidoreductase activity"/>
    <property type="evidence" value="ECO:0007669"/>
    <property type="project" value="UniProtKB-KW"/>
</dbReference>
<dbReference type="SUPFAM" id="SSF55447">
    <property type="entry name" value="CO dehydrogenase flavoprotein C-terminal domain-like"/>
    <property type="match status" value="1"/>
</dbReference>
<dbReference type="InterPro" id="IPR036683">
    <property type="entry name" value="CO_DH_flav_C_dom_sf"/>
</dbReference>
<dbReference type="InterPro" id="IPR051312">
    <property type="entry name" value="Diverse_Substr_Oxidored"/>
</dbReference>
<dbReference type="PANTHER" id="PTHR42659">
    <property type="entry name" value="XANTHINE DEHYDROGENASE SUBUNIT C-RELATED"/>
    <property type="match status" value="1"/>
</dbReference>
<gene>
    <name evidence="5" type="ORF">E4K67_08670</name>
</gene>
<dbReference type="PROSITE" id="PS51387">
    <property type="entry name" value="FAD_PCMH"/>
    <property type="match status" value="1"/>
</dbReference>
<evidence type="ECO:0000256" key="2">
    <source>
        <dbReference type="ARBA" id="ARBA00022827"/>
    </source>
</evidence>
<dbReference type="PANTHER" id="PTHR42659:SF2">
    <property type="entry name" value="XANTHINE DEHYDROGENASE SUBUNIT C-RELATED"/>
    <property type="match status" value="1"/>
</dbReference>
<dbReference type="InterPro" id="IPR036318">
    <property type="entry name" value="FAD-bd_PCMH-like_sf"/>
</dbReference>
<keyword evidence="6" id="KW-1185">Reference proteome</keyword>
<proteinExistence type="predicted"/>
<dbReference type="EMBL" id="SPQQ01000003">
    <property type="protein sequence ID" value="TGE38052.1"/>
    <property type="molecule type" value="Genomic_DNA"/>
</dbReference>
<evidence type="ECO:0000256" key="1">
    <source>
        <dbReference type="ARBA" id="ARBA00022630"/>
    </source>
</evidence>
<evidence type="ECO:0000313" key="5">
    <source>
        <dbReference type="EMBL" id="TGE38052.1"/>
    </source>
</evidence>
<name>A0A4Z0R4T0_9FIRM</name>
<evidence type="ECO:0000256" key="3">
    <source>
        <dbReference type="ARBA" id="ARBA00023002"/>
    </source>
</evidence>
<dbReference type="Proteomes" id="UP000298460">
    <property type="component" value="Unassembled WGS sequence"/>
</dbReference>
<keyword evidence="2" id="KW-0274">FAD</keyword>
<dbReference type="GO" id="GO:0071949">
    <property type="term" value="F:FAD binding"/>
    <property type="evidence" value="ECO:0007669"/>
    <property type="project" value="InterPro"/>
</dbReference>
<dbReference type="Gene3D" id="3.30.43.10">
    <property type="entry name" value="Uridine Diphospho-n-acetylenolpyruvylglucosamine Reductase, domain 2"/>
    <property type="match status" value="1"/>
</dbReference>
<dbReference type="AlphaFoldDB" id="A0A4Z0R4T0"/>
<comment type="caution">
    <text evidence="5">The sequence shown here is derived from an EMBL/GenBank/DDBJ whole genome shotgun (WGS) entry which is preliminary data.</text>
</comment>
<dbReference type="SUPFAM" id="SSF56176">
    <property type="entry name" value="FAD-binding/transporter-associated domain-like"/>
    <property type="match status" value="1"/>
</dbReference>
<dbReference type="Pfam" id="PF00941">
    <property type="entry name" value="FAD_binding_5"/>
    <property type="match status" value="1"/>
</dbReference>
<dbReference type="Gene3D" id="3.30.465.10">
    <property type="match status" value="1"/>
</dbReference>
<keyword evidence="1" id="KW-0285">Flavoprotein</keyword>
<dbReference type="InterPro" id="IPR016166">
    <property type="entry name" value="FAD-bd_PCMH"/>
</dbReference>